<keyword evidence="1" id="KW-1133">Transmembrane helix</keyword>
<name>A0A0D5YQ79_9FLAO</name>
<dbReference type="PATRIC" id="fig|516051.4.peg.391"/>
<dbReference type="AlphaFoldDB" id="A0A0D5YQ79"/>
<keyword evidence="1" id="KW-0472">Membrane</keyword>
<dbReference type="InterPro" id="IPR021215">
    <property type="entry name" value="DUF2752"/>
</dbReference>
<proteinExistence type="predicted"/>
<dbReference type="OrthoDB" id="9815897at2"/>
<organism evidence="2 3">
    <name type="scientific">Flagellimonas lutaonensis</name>
    <dbReference type="NCBI Taxonomy" id="516051"/>
    <lineage>
        <taxon>Bacteria</taxon>
        <taxon>Pseudomonadati</taxon>
        <taxon>Bacteroidota</taxon>
        <taxon>Flavobacteriia</taxon>
        <taxon>Flavobacteriales</taxon>
        <taxon>Flavobacteriaceae</taxon>
        <taxon>Flagellimonas</taxon>
    </lineage>
</organism>
<sequence length="102" mass="11611">MNIFLSTYLLSAKKFMLPCFSKQLLGFDCPGCGIQRAFYLLLQGDFVAAFKMYPAIYFLVLLFSFLVFNKFYSTKYANKIIILLSISSVATILISYIIKLSS</sequence>
<feature type="transmembrane region" description="Helical" evidence="1">
    <location>
        <begin position="80"/>
        <end position="98"/>
    </location>
</feature>
<evidence type="ECO:0000313" key="2">
    <source>
        <dbReference type="EMBL" id="AKA34059.1"/>
    </source>
</evidence>
<evidence type="ECO:0000313" key="3">
    <source>
        <dbReference type="Proteomes" id="UP000032726"/>
    </source>
</evidence>
<reference evidence="2 3" key="1">
    <citation type="submission" date="2015-03" db="EMBL/GenBank/DDBJ databases">
        <title>Complete genome sequence of Muricauda lutaonensis CC-HSB-11T, isolated from a coastal hot spring.</title>
        <authorList>
            <person name="Kim K.M."/>
        </authorList>
    </citation>
    <scope>NUCLEOTIDE SEQUENCE [LARGE SCALE GENOMIC DNA]</scope>
    <source>
        <strain evidence="2 3">CC-HSB-11</strain>
    </source>
</reference>
<protein>
    <submittedName>
        <fullName evidence="2">Putative membrane protein</fullName>
    </submittedName>
</protein>
<dbReference type="Pfam" id="PF10825">
    <property type="entry name" value="DUF2752"/>
    <property type="match status" value="1"/>
</dbReference>
<dbReference type="RefSeq" id="WP_045800871.1">
    <property type="nucleotide sequence ID" value="NZ_CP011071.1"/>
</dbReference>
<dbReference type="STRING" id="516051.VC82_377"/>
<accession>A0A0D5YQ79</accession>
<dbReference type="HOGENOM" id="CLU_098258_5_0_10"/>
<dbReference type="EMBL" id="CP011071">
    <property type="protein sequence ID" value="AKA34059.1"/>
    <property type="molecule type" value="Genomic_DNA"/>
</dbReference>
<keyword evidence="1" id="KW-0812">Transmembrane</keyword>
<dbReference type="Proteomes" id="UP000032726">
    <property type="component" value="Chromosome"/>
</dbReference>
<dbReference type="KEGG" id="mlt:VC82_377"/>
<keyword evidence="3" id="KW-1185">Reference proteome</keyword>
<feature type="transmembrane region" description="Helical" evidence="1">
    <location>
        <begin position="46"/>
        <end position="68"/>
    </location>
</feature>
<gene>
    <name evidence="2" type="ORF">VC82_377</name>
</gene>
<evidence type="ECO:0000256" key="1">
    <source>
        <dbReference type="SAM" id="Phobius"/>
    </source>
</evidence>